<comment type="caution">
    <text evidence="2">The sequence shown here is derived from an EMBL/GenBank/DDBJ whole genome shotgun (WGS) entry which is preliminary data.</text>
</comment>
<dbReference type="Gene3D" id="3.30.720.110">
    <property type="match status" value="1"/>
</dbReference>
<evidence type="ECO:0000313" key="2">
    <source>
        <dbReference type="EMBL" id="MFE9223439.1"/>
    </source>
</evidence>
<dbReference type="Proteomes" id="UP001601288">
    <property type="component" value="Unassembled WGS sequence"/>
</dbReference>
<name>A0ABW6L4L2_9ACTN</name>
<dbReference type="RefSeq" id="WP_358283959.1">
    <property type="nucleotide sequence ID" value="NZ_JBEYGJ010000018.1"/>
</dbReference>
<dbReference type="PANTHER" id="PTHR34109">
    <property type="entry name" value="BNAUNNG04460D PROTEIN-RELATED"/>
    <property type="match status" value="1"/>
</dbReference>
<evidence type="ECO:0000259" key="1">
    <source>
        <dbReference type="PROSITE" id="PS51819"/>
    </source>
</evidence>
<dbReference type="InterPro" id="IPR004360">
    <property type="entry name" value="Glyas_Fos-R_dOase_dom"/>
</dbReference>
<proteinExistence type="predicted"/>
<dbReference type="Gene3D" id="3.30.720.120">
    <property type="match status" value="1"/>
</dbReference>
<dbReference type="EMBL" id="JBIAFP010000001">
    <property type="protein sequence ID" value="MFE9223439.1"/>
    <property type="molecule type" value="Genomic_DNA"/>
</dbReference>
<dbReference type="PANTHER" id="PTHR34109:SF1">
    <property type="entry name" value="VOC DOMAIN-CONTAINING PROTEIN"/>
    <property type="match status" value="1"/>
</dbReference>
<dbReference type="SUPFAM" id="SSF54593">
    <property type="entry name" value="Glyoxalase/Bleomycin resistance protein/Dihydroxybiphenyl dioxygenase"/>
    <property type="match status" value="1"/>
</dbReference>
<dbReference type="InterPro" id="IPR037523">
    <property type="entry name" value="VOC_core"/>
</dbReference>
<organism evidence="2 3">
    <name type="scientific">Streptomyces massasporeus</name>
    <dbReference type="NCBI Taxonomy" id="67324"/>
    <lineage>
        <taxon>Bacteria</taxon>
        <taxon>Bacillati</taxon>
        <taxon>Actinomycetota</taxon>
        <taxon>Actinomycetes</taxon>
        <taxon>Kitasatosporales</taxon>
        <taxon>Streptomycetaceae</taxon>
        <taxon>Streptomyces</taxon>
    </lineage>
</organism>
<protein>
    <submittedName>
        <fullName evidence="2">VOC family protein</fullName>
    </submittedName>
</protein>
<feature type="domain" description="VOC" evidence="1">
    <location>
        <begin position="23"/>
        <end position="144"/>
    </location>
</feature>
<sequence>MTNTHGEPDTTSTPHTTGHPAVTRLYARLVVSDGARAIDFYRDTLGAEEIERYTGPDGTIVHAMLRLGGAAIAVKDADTADPAPTSLGGSPVIMALDVPDADAVAEAMLRGGATVVYPVADQHYGQRGGRLADPFGHLWMISQTIEDLTPEQIQERTTDLFTS</sequence>
<dbReference type="InterPro" id="IPR029068">
    <property type="entry name" value="Glyas_Bleomycin-R_OHBP_Dase"/>
</dbReference>
<keyword evidence="3" id="KW-1185">Reference proteome</keyword>
<evidence type="ECO:0000313" key="3">
    <source>
        <dbReference type="Proteomes" id="UP001601288"/>
    </source>
</evidence>
<accession>A0ABW6L4L2</accession>
<dbReference type="CDD" id="cd07246">
    <property type="entry name" value="VOC_like"/>
    <property type="match status" value="1"/>
</dbReference>
<dbReference type="Pfam" id="PF00903">
    <property type="entry name" value="Glyoxalase"/>
    <property type="match status" value="1"/>
</dbReference>
<gene>
    <name evidence="2" type="ORF">ACFYM3_02155</name>
</gene>
<reference evidence="2 3" key="1">
    <citation type="submission" date="2024-10" db="EMBL/GenBank/DDBJ databases">
        <title>The Natural Products Discovery Center: Release of the First 8490 Sequenced Strains for Exploring Actinobacteria Biosynthetic Diversity.</title>
        <authorList>
            <person name="Kalkreuter E."/>
            <person name="Kautsar S.A."/>
            <person name="Yang D."/>
            <person name="Bader C.D."/>
            <person name="Teijaro C.N."/>
            <person name="Fluegel L."/>
            <person name="Davis C.M."/>
            <person name="Simpson J.R."/>
            <person name="Lauterbach L."/>
            <person name="Steele A.D."/>
            <person name="Gui C."/>
            <person name="Meng S."/>
            <person name="Li G."/>
            <person name="Viehrig K."/>
            <person name="Ye F."/>
            <person name="Su P."/>
            <person name="Kiefer A.F."/>
            <person name="Nichols A."/>
            <person name="Cepeda A.J."/>
            <person name="Yan W."/>
            <person name="Fan B."/>
            <person name="Jiang Y."/>
            <person name="Adhikari A."/>
            <person name="Zheng C.-J."/>
            <person name="Schuster L."/>
            <person name="Cowan T.M."/>
            <person name="Smanski M.J."/>
            <person name="Chevrette M.G."/>
            <person name="De Carvalho L.P.S."/>
            <person name="Shen B."/>
        </authorList>
    </citation>
    <scope>NUCLEOTIDE SEQUENCE [LARGE SCALE GENOMIC DNA]</scope>
    <source>
        <strain evidence="2 3">NPDC007066</strain>
    </source>
</reference>
<dbReference type="PROSITE" id="PS51819">
    <property type="entry name" value="VOC"/>
    <property type="match status" value="1"/>
</dbReference>